<dbReference type="InterPro" id="IPR052164">
    <property type="entry name" value="Anthracycline_SecMetBiosynth"/>
</dbReference>
<dbReference type="PANTHER" id="PTHR33993">
    <property type="entry name" value="GLYOXALASE-RELATED"/>
    <property type="match status" value="1"/>
</dbReference>
<gene>
    <name evidence="2" type="ORF">BC351_08525</name>
</gene>
<comment type="caution">
    <text evidence="2">The sequence shown here is derived from an EMBL/GenBank/DDBJ whole genome shotgun (WGS) entry which is preliminary data.</text>
</comment>
<dbReference type="InterPro" id="IPR029068">
    <property type="entry name" value="Glyas_Bleomycin-R_OHBP_Dase"/>
</dbReference>
<dbReference type="InterPro" id="IPR004360">
    <property type="entry name" value="Glyas_Fos-R_dOase_dom"/>
</dbReference>
<dbReference type="Gene3D" id="3.10.180.10">
    <property type="entry name" value="2,3-Dihydroxybiphenyl 1,2-Dioxygenase, domain 1"/>
    <property type="match status" value="1"/>
</dbReference>
<feature type="domain" description="VOC" evidence="1">
    <location>
        <begin position="8"/>
        <end position="122"/>
    </location>
</feature>
<dbReference type="STRING" id="1469647.BC351_08525"/>
<dbReference type="PROSITE" id="PS51819">
    <property type="entry name" value="VOC"/>
    <property type="match status" value="1"/>
</dbReference>
<protein>
    <submittedName>
        <fullName evidence="2">Glyoxalase</fullName>
    </submittedName>
</protein>
<dbReference type="AlphaFoldDB" id="A0A1V4HAT0"/>
<name>A0A1V4HAT0_9BACL</name>
<evidence type="ECO:0000259" key="1">
    <source>
        <dbReference type="PROSITE" id="PS51819"/>
    </source>
</evidence>
<dbReference type="InterPro" id="IPR037523">
    <property type="entry name" value="VOC_core"/>
</dbReference>
<accession>A0A1V4HAT0</accession>
<sequence>MSEVSLTQIAQISVNAADIPRAVAFYRDTLGIKLLFQTAQMAFFDCSGIRLMISLPEKPEFSHPGSVIYYKVTDIQQSYKVLSNKGVDFLSKPHFVANMGSFDIWMAFFRDTEGNTLALTSEVPKGNE</sequence>
<dbReference type="Proteomes" id="UP000190626">
    <property type="component" value="Unassembled WGS sequence"/>
</dbReference>
<evidence type="ECO:0000313" key="2">
    <source>
        <dbReference type="EMBL" id="OPH48503.1"/>
    </source>
</evidence>
<dbReference type="Pfam" id="PF00903">
    <property type="entry name" value="Glyoxalase"/>
    <property type="match status" value="1"/>
</dbReference>
<keyword evidence="3" id="KW-1185">Reference proteome</keyword>
<organism evidence="2 3">
    <name type="scientific">Paenibacillus ferrarius</name>
    <dbReference type="NCBI Taxonomy" id="1469647"/>
    <lineage>
        <taxon>Bacteria</taxon>
        <taxon>Bacillati</taxon>
        <taxon>Bacillota</taxon>
        <taxon>Bacilli</taxon>
        <taxon>Bacillales</taxon>
        <taxon>Paenibacillaceae</taxon>
        <taxon>Paenibacillus</taxon>
    </lineage>
</organism>
<dbReference type="OrthoDB" id="9804944at2"/>
<reference evidence="3" key="1">
    <citation type="submission" date="2016-07" db="EMBL/GenBank/DDBJ databases">
        <authorList>
            <person name="Florea S."/>
            <person name="Webb J.S."/>
            <person name="Jaromczyk J."/>
            <person name="Schardl C.L."/>
        </authorList>
    </citation>
    <scope>NUCLEOTIDE SEQUENCE [LARGE SCALE GENOMIC DNA]</scope>
    <source>
        <strain evidence="3">CY1</strain>
    </source>
</reference>
<dbReference type="EMBL" id="MBTG01000045">
    <property type="protein sequence ID" value="OPH48503.1"/>
    <property type="molecule type" value="Genomic_DNA"/>
</dbReference>
<dbReference type="SUPFAM" id="SSF54593">
    <property type="entry name" value="Glyoxalase/Bleomycin resistance protein/Dihydroxybiphenyl dioxygenase"/>
    <property type="match status" value="1"/>
</dbReference>
<proteinExistence type="predicted"/>
<dbReference type="RefSeq" id="WP_079418939.1">
    <property type="nucleotide sequence ID" value="NZ_MBTG01000045.1"/>
</dbReference>
<evidence type="ECO:0000313" key="3">
    <source>
        <dbReference type="Proteomes" id="UP000190626"/>
    </source>
</evidence>